<accession>A0ABX9QFK8</accession>
<gene>
    <name evidence="1" type="ORF">D7Y13_19790</name>
</gene>
<dbReference type="Proteomes" id="UP000278907">
    <property type="component" value="Unassembled WGS sequence"/>
</dbReference>
<keyword evidence="2" id="KW-1185">Reference proteome</keyword>
<evidence type="ECO:0008006" key="3">
    <source>
        <dbReference type="Google" id="ProtNLM"/>
    </source>
</evidence>
<protein>
    <recommendedName>
        <fullName evidence="3">Lipoprotein</fullName>
    </recommendedName>
</protein>
<reference evidence="1 2" key="1">
    <citation type="submission" date="2018-09" db="EMBL/GenBank/DDBJ databases">
        <authorList>
            <person name="Livingstone P.G."/>
            <person name="Whitworth D.E."/>
        </authorList>
    </citation>
    <scope>NUCLEOTIDE SEQUENCE [LARGE SCALE GENOMIC DNA]</scope>
    <source>
        <strain evidence="1 2">CA031B</strain>
    </source>
</reference>
<name>A0ABX9QFK8_9BACT</name>
<organism evidence="1 2">
    <name type="scientific">Corallococcus praedator</name>
    <dbReference type="NCBI Taxonomy" id="2316724"/>
    <lineage>
        <taxon>Bacteria</taxon>
        <taxon>Pseudomonadati</taxon>
        <taxon>Myxococcota</taxon>
        <taxon>Myxococcia</taxon>
        <taxon>Myxococcales</taxon>
        <taxon>Cystobacterineae</taxon>
        <taxon>Myxococcaceae</taxon>
        <taxon>Corallococcus</taxon>
    </lineage>
</organism>
<dbReference type="EMBL" id="RAWI01000146">
    <property type="protein sequence ID" value="RKI06616.1"/>
    <property type="molecule type" value="Genomic_DNA"/>
</dbReference>
<sequence length="245" mass="26778">MLTACASKSLRLDSHTAGNVRHAAALAEQIAASAASRTAASTLIRHVPVLLALMQGHNAVGELEERLAACAVLAEEQGNALFFKKRPPTRAECAEEVDRDECGRPITRAMRLGQLKHVLALECAREVLDALWPAPYSIEQRYRFYPNARIVETLSPEKEASIIAKGCTEELRGTIKPDLVLHADRNLLKAALILDFKFPCPEDNPPQWTTYGQNSVYFGKGQGKVYKEALGGDAMLISPMEGVTP</sequence>
<evidence type="ECO:0000313" key="2">
    <source>
        <dbReference type="Proteomes" id="UP000278907"/>
    </source>
</evidence>
<proteinExistence type="predicted"/>
<comment type="caution">
    <text evidence="1">The sequence shown here is derived from an EMBL/GenBank/DDBJ whole genome shotgun (WGS) entry which is preliminary data.</text>
</comment>
<dbReference type="RefSeq" id="WP_120584405.1">
    <property type="nucleotide sequence ID" value="NZ_RAWI01000146.1"/>
</dbReference>
<evidence type="ECO:0000313" key="1">
    <source>
        <dbReference type="EMBL" id="RKI06616.1"/>
    </source>
</evidence>